<name>B3S120_TRIAD</name>
<feature type="region of interest" description="Disordered" evidence="4">
    <location>
        <begin position="410"/>
        <end position="432"/>
    </location>
</feature>
<dbReference type="PhylomeDB" id="B3S120"/>
<feature type="region of interest" description="Disordered" evidence="4">
    <location>
        <begin position="519"/>
        <end position="570"/>
    </location>
</feature>
<dbReference type="SMART" id="SM00248">
    <property type="entry name" value="ANK"/>
    <property type="match status" value="4"/>
</dbReference>
<dbReference type="GeneID" id="6755284"/>
<feature type="repeat" description="ANK" evidence="3">
    <location>
        <begin position="31"/>
        <end position="67"/>
    </location>
</feature>
<proteinExistence type="predicted"/>
<keyword evidence="2 3" id="KW-0040">ANK repeat</keyword>
<dbReference type="KEGG" id="tad:TRIADDRAFT_58165"/>
<dbReference type="HOGENOM" id="CLU_423548_0_0_1"/>
<evidence type="ECO:0000256" key="3">
    <source>
        <dbReference type="PROSITE-ProRule" id="PRU00023"/>
    </source>
</evidence>
<evidence type="ECO:0000256" key="1">
    <source>
        <dbReference type="ARBA" id="ARBA00022737"/>
    </source>
</evidence>
<dbReference type="SUPFAM" id="SSF48403">
    <property type="entry name" value="Ankyrin repeat"/>
    <property type="match status" value="1"/>
</dbReference>
<evidence type="ECO:0000313" key="6">
    <source>
        <dbReference type="Proteomes" id="UP000009022"/>
    </source>
</evidence>
<accession>B3S120</accession>
<feature type="compositionally biased region" description="Basic and acidic residues" evidence="4">
    <location>
        <begin position="519"/>
        <end position="542"/>
    </location>
</feature>
<dbReference type="Proteomes" id="UP000009022">
    <property type="component" value="Unassembled WGS sequence"/>
</dbReference>
<dbReference type="eggNOG" id="KOG0504">
    <property type="taxonomic scope" value="Eukaryota"/>
</dbReference>
<dbReference type="OrthoDB" id="5406014at2759"/>
<keyword evidence="6" id="KW-1185">Reference proteome</keyword>
<reference evidence="5 6" key="1">
    <citation type="journal article" date="2008" name="Nature">
        <title>The Trichoplax genome and the nature of placozoans.</title>
        <authorList>
            <person name="Srivastava M."/>
            <person name="Begovic E."/>
            <person name="Chapman J."/>
            <person name="Putnam N.H."/>
            <person name="Hellsten U."/>
            <person name="Kawashima T."/>
            <person name="Kuo A."/>
            <person name="Mitros T."/>
            <person name="Salamov A."/>
            <person name="Carpenter M.L."/>
            <person name="Signorovitch A.Y."/>
            <person name="Moreno M.A."/>
            <person name="Kamm K."/>
            <person name="Grimwood J."/>
            <person name="Schmutz J."/>
            <person name="Shapiro H."/>
            <person name="Grigoriev I.V."/>
            <person name="Buss L.W."/>
            <person name="Schierwater B."/>
            <person name="Dellaporta S.L."/>
            <person name="Rokhsar D.S."/>
        </authorList>
    </citation>
    <scope>NUCLEOTIDE SEQUENCE [LARGE SCALE GENOMIC DNA]</scope>
    <source>
        <strain evidence="5 6">Grell-BS-1999</strain>
    </source>
</reference>
<dbReference type="Pfam" id="PF00023">
    <property type="entry name" value="Ank"/>
    <property type="match status" value="1"/>
</dbReference>
<feature type="compositionally biased region" description="Low complexity" evidence="4">
    <location>
        <begin position="208"/>
        <end position="228"/>
    </location>
</feature>
<evidence type="ECO:0000256" key="2">
    <source>
        <dbReference type="ARBA" id="ARBA00023043"/>
    </source>
</evidence>
<feature type="compositionally biased region" description="Polar residues" evidence="4">
    <location>
        <begin position="239"/>
        <end position="251"/>
    </location>
</feature>
<dbReference type="OMA" id="DNTHIRT"/>
<dbReference type="PANTHER" id="PTHR24173:SF76">
    <property type="match status" value="1"/>
</dbReference>
<feature type="region of interest" description="Disordered" evidence="4">
    <location>
        <begin position="469"/>
        <end position="501"/>
    </location>
</feature>
<dbReference type="PROSITE" id="PS50088">
    <property type="entry name" value="ANK_REPEAT"/>
    <property type="match status" value="1"/>
</dbReference>
<dbReference type="RefSeq" id="XP_002114071.1">
    <property type="nucleotide sequence ID" value="XM_002114035.1"/>
</dbReference>
<protein>
    <submittedName>
        <fullName evidence="5">Uncharacterized protein</fullName>
    </submittedName>
</protein>
<feature type="compositionally biased region" description="Polar residues" evidence="4">
    <location>
        <begin position="485"/>
        <end position="499"/>
    </location>
</feature>
<dbReference type="CTD" id="6755284"/>
<dbReference type="InterPro" id="IPR036770">
    <property type="entry name" value="Ankyrin_rpt-contain_sf"/>
</dbReference>
<dbReference type="PANTHER" id="PTHR24173">
    <property type="entry name" value="ANKYRIN REPEAT CONTAINING"/>
    <property type="match status" value="1"/>
</dbReference>
<organism evidence="5 6">
    <name type="scientific">Trichoplax adhaerens</name>
    <name type="common">Trichoplax reptans</name>
    <dbReference type="NCBI Taxonomy" id="10228"/>
    <lineage>
        <taxon>Eukaryota</taxon>
        <taxon>Metazoa</taxon>
        <taxon>Placozoa</taxon>
        <taxon>Uniplacotomia</taxon>
        <taxon>Trichoplacea</taxon>
        <taxon>Trichoplacidae</taxon>
        <taxon>Trichoplax</taxon>
    </lineage>
</organism>
<dbReference type="InterPro" id="IPR002110">
    <property type="entry name" value="Ankyrin_rpt"/>
</dbReference>
<dbReference type="Gene3D" id="1.25.40.20">
    <property type="entry name" value="Ankyrin repeat-containing domain"/>
    <property type="match status" value="1"/>
</dbReference>
<dbReference type="InParanoid" id="B3S120"/>
<dbReference type="EMBL" id="DS985247">
    <property type="protein sequence ID" value="EDV23161.1"/>
    <property type="molecule type" value="Genomic_DNA"/>
</dbReference>
<dbReference type="Pfam" id="PF12796">
    <property type="entry name" value="Ank_2"/>
    <property type="match status" value="1"/>
</dbReference>
<feature type="compositionally biased region" description="Basic and acidic residues" evidence="4">
    <location>
        <begin position="418"/>
        <end position="432"/>
    </location>
</feature>
<feature type="region of interest" description="Disordered" evidence="4">
    <location>
        <begin position="208"/>
        <end position="251"/>
    </location>
</feature>
<gene>
    <name evidence="5" type="ORF">TRIADDRAFT_58165</name>
</gene>
<dbReference type="STRING" id="10228.B3S120"/>
<sequence length="647" mass="72799">MAITKAVAERRWQQVRLLTELFYDVNSRDHRGYTPLIQTIYIDNERKAIGVAKYLLNHGAKVGITDKQGLNALMHACKEDRERLALLFLSERDFDLNHSDHDGNTALIYTAITGNIIILNKLLAEMKKYKLTTDKANRDGITALIAAAQHGNILCTRILISIGRASVGIRDNKYHRTAKEWETTRTSRDLASKSPLFQLIAASSNNSSLTSSLSSSRSQSISTPVVSTPRRRPRSAVTNYQQSRSVTKSRPNEIITSKKQPRAVSAGPYRRPLTQPLMSKRNASVEILPLRQYSTLSNDDGQNQAVLTPLNKLMLIYQAQYAPSYKAGVKSVNDDKCSGRSLSPASTIDRENSETSELGHSISSIAKRRMSLSRLVGLTRSRRDSTASNSSTSSFSKLAKKALAITRSEISNKITGNSHDESDHDRKSENRDDVRLSRFRSYSDIRYDQEKSEDDKARIRSKFMVKFQLSQRKGGDSNDQENDQENFFPSNKLPTPMESSHQRILAATKLVSLYKETKNKTAQDRKNAEKDQVSKEQHDDIHTPLAQDDTPSNESKHFSPPSSSPTLSTADHLNQVEDDTNIDNHNAEEENTIDDENCDENDADLLNNRPQFTYDTIGAINKFSKQFKIIKDQSKIRFPTVIEADEE</sequence>
<evidence type="ECO:0000313" key="5">
    <source>
        <dbReference type="EMBL" id="EDV23161.1"/>
    </source>
</evidence>
<keyword evidence="1" id="KW-0677">Repeat</keyword>
<feature type="region of interest" description="Disordered" evidence="4">
    <location>
        <begin position="330"/>
        <end position="362"/>
    </location>
</feature>
<dbReference type="AlphaFoldDB" id="B3S120"/>
<evidence type="ECO:0000256" key="4">
    <source>
        <dbReference type="SAM" id="MobiDB-lite"/>
    </source>
</evidence>